<dbReference type="GO" id="GO:0005524">
    <property type="term" value="F:ATP binding"/>
    <property type="evidence" value="ECO:0007669"/>
    <property type="project" value="InterPro"/>
</dbReference>
<name>A0A1F6EKL7_9BACT</name>
<organism evidence="2 3">
    <name type="scientific">Candidatus Kaiserbacteria bacterium RIFCSPLOWO2_01_FULL_54_20</name>
    <dbReference type="NCBI Taxonomy" id="1798513"/>
    <lineage>
        <taxon>Bacteria</taxon>
        <taxon>Candidatus Kaiseribacteriota</taxon>
    </lineage>
</organism>
<dbReference type="EMBL" id="MFMA01000003">
    <property type="protein sequence ID" value="OGG74168.1"/>
    <property type="molecule type" value="Genomic_DNA"/>
</dbReference>
<accession>A0A1F6EKL7</accession>
<dbReference type="PANTHER" id="PTHR47396">
    <property type="entry name" value="TYPE I RESTRICTION ENZYME ECOKI R PROTEIN"/>
    <property type="match status" value="1"/>
</dbReference>
<dbReference type="InterPro" id="IPR027417">
    <property type="entry name" value="P-loop_NTPase"/>
</dbReference>
<reference evidence="2 3" key="1">
    <citation type="journal article" date="2016" name="Nat. Commun.">
        <title>Thousands of microbial genomes shed light on interconnected biogeochemical processes in an aquifer system.</title>
        <authorList>
            <person name="Anantharaman K."/>
            <person name="Brown C.T."/>
            <person name="Hug L.A."/>
            <person name="Sharon I."/>
            <person name="Castelle C.J."/>
            <person name="Probst A.J."/>
            <person name="Thomas B.C."/>
            <person name="Singh A."/>
            <person name="Wilkins M.J."/>
            <person name="Karaoz U."/>
            <person name="Brodie E.L."/>
            <person name="Williams K.H."/>
            <person name="Hubbard S.S."/>
            <person name="Banfield J.F."/>
        </authorList>
    </citation>
    <scope>NUCLEOTIDE SEQUENCE [LARGE SCALE GENOMIC DNA]</scope>
</reference>
<protein>
    <recommendedName>
        <fullName evidence="1">Helicase/UvrB N-terminal domain-containing protein</fullName>
    </recommendedName>
</protein>
<dbReference type="Pfam" id="PF04851">
    <property type="entry name" value="ResIII"/>
    <property type="match status" value="1"/>
</dbReference>
<dbReference type="InterPro" id="IPR050742">
    <property type="entry name" value="Helicase_Restrict-Modif_Enz"/>
</dbReference>
<dbReference type="Gene3D" id="3.40.50.300">
    <property type="entry name" value="P-loop containing nucleotide triphosphate hydrolases"/>
    <property type="match status" value="1"/>
</dbReference>
<dbReference type="SUPFAM" id="SSF52540">
    <property type="entry name" value="P-loop containing nucleoside triphosphate hydrolases"/>
    <property type="match status" value="1"/>
</dbReference>
<evidence type="ECO:0000313" key="2">
    <source>
        <dbReference type="EMBL" id="OGG74168.1"/>
    </source>
</evidence>
<evidence type="ECO:0000259" key="1">
    <source>
        <dbReference type="Pfam" id="PF04851"/>
    </source>
</evidence>
<feature type="domain" description="Helicase/UvrB N-terminal" evidence="1">
    <location>
        <begin position="2"/>
        <end position="263"/>
    </location>
</feature>
<dbReference type="InterPro" id="IPR006935">
    <property type="entry name" value="Helicase/UvrB_N"/>
</dbReference>
<dbReference type="GO" id="GO:0016787">
    <property type="term" value="F:hydrolase activity"/>
    <property type="evidence" value="ECO:0007669"/>
    <property type="project" value="InterPro"/>
</dbReference>
<dbReference type="AlphaFoldDB" id="A0A1F6EKL7"/>
<dbReference type="PANTHER" id="PTHR47396:SF1">
    <property type="entry name" value="ATP-DEPENDENT HELICASE IRC3-RELATED"/>
    <property type="match status" value="1"/>
</dbReference>
<dbReference type="STRING" id="1798513.A3A40_00345"/>
<evidence type="ECO:0000313" key="3">
    <source>
        <dbReference type="Proteomes" id="UP000178427"/>
    </source>
</evidence>
<dbReference type="GO" id="GO:0005829">
    <property type="term" value="C:cytosol"/>
    <property type="evidence" value="ECO:0007669"/>
    <property type="project" value="TreeGrafter"/>
</dbReference>
<gene>
    <name evidence="2" type="ORF">A3A40_00345</name>
</gene>
<comment type="caution">
    <text evidence="2">The sequence shown here is derived from an EMBL/GenBank/DDBJ whole genome shotgun (WGS) entry which is preliminary data.</text>
</comment>
<proteinExistence type="predicted"/>
<dbReference type="GO" id="GO:0003677">
    <property type="term" value="F:DNA binding"/>
    <property type="evidence" value="ECO:0007669"/>
    <property type="project" value="InterPro"/>
</dbReference>
<dbReference type="Proteomes" id="UP000178427">
    <property type="component" value="Unassembled WGS sequence"/>
</dbReference>
<sequence>MLKNYQQRVVRDIETFFNDLDAARQKFAASLDLQAVLGSPINVAFSGKYDHFQDRPKTGADGLYPRVCIKMPTGGGKTLVAVEAICSYQNLLAKERTGLVVWITHRDQIYRQTIEKLQNKSHPYRQLLDQASGNRTIIIEKGQSLRQQDVQENLVVLMLMIQSASRDSNKMFEDSGGYMDFFPPENRYDLHAELLRLVPNLDRTEDSLFDRAQVKTSLGNVIRTLNPFIVVDEFHTMWTDIARNTLDGLNATAIMGLSATPKRGMNILSTVTGKDLKVEDMIKLDMHLIPPIHSGDWRTMLGAIKTKRDELEKKAKKLEQNKGVYIRPIALIQVERTGRDQRGQGLVHSEDVRELLIDAGVPKHEIAVKSSSIDEIKQQKLLSRESEVRYIITKEALKEGWDCSFAYILGVIPNARTNSSMTQLVGRVLRQPYAKKTGVPELDESYVFFATGHTQEVVENVRKGFEEEGLGDVTAGVEIRDHQGNILNPVKAVSIKKDIRKKYPESLFLPVWLIKESSRKYRKFSYDIDIKPKISWDVSKLLNKWLEDFMPTIGERRETPLEIVIDLEGKGVARQTETLASLKFDALYLTRRISETIENAFISHAIGNAAATTLAKKFTPELLDQNAGYIARELERCLVEHKKNQEQNIFEELVKNNTLTLVVSDDEEVGFEMPQKDIVANNVQAAFAFSLYEDVEIASMNSLEHAVARIIEQSPNVIWWARNKTQKGWYAIQGWQKNKIRPDFVIARKNEKDELEFVYVVESKGEQLVGNEDTQYKDALLNRMTAMKGNIEQVKVRATTVKFNDRFEFELVPQGEEERRIRTKIG</sequence>